<evidence type="ECO:0000313" key="6">
    <source>
        <dbReference type="Proteomes" id="UP000030752"/>
    </source>
</evidence>
<gene>
    <name evidence="5" type="ORF">HMPREF1541_03519</name>
</gene>
<dbReference type="PRINTS" id="PR00080">
    <property type="entry name" value="SDRFAMILY"/>
</dbReference>
<dbReference type="InParanoid" id="W2S0L4"/>
<dbReference type="GeneID" id="19970858"/>
<dbReference type="SUPFAM" id="SSF51735">
    <property type="entry name" value="NAD(P)-binding Rossmann-fold domains"/>
    <property type="match status" value="1"/>
</dbReference>
<evidence type="ECO:0000256" key="1">
    <source>
        <dbReference type="ARBA" id="ARBA00006484"/>
    </source>
</evidence>
<organism evidence="5 6">
    <name type="scientific">Cyphellophora europaea (strain CBS 101466)</name>
    <name type="common">Phialophora europaea</name>
    <dbReference type="NCBI Taxonomy" id="1220924"/>
    <lineage>
        <taxon>Eukaryota</taxon>
        <taxon>Fungi</taxon>
        <taxon>Dikarya</taxon>
        <taxon>Ascomycota</taxon>
        <taxon>Pezizomycotina</taxon>
        <taxon>Eurotiomycetes</taxon>
        <taxon>Chaetothyriomycetidae</taxon>
        <taxon>Chaetothyriales</taxon>
        <taxon>Cyphellophoraceae</taxon>
        <taxon>Cyphellophora</taxon>
    </lineage>
</organism>
<comment type="similarity">
    <text evidence="1 4">Belongs to the short-chain dehydrogenases/reductases (SDR) family.</text>
</comment>
<evidence type="ECO:0000256" key="4">
    <source>
        <dbReference type="RuleBase" id="RU000363"/>
    </source>
</evidence>
<proteinExistence type="inferred from homology"/>
<dbReference type="PRINTS" id="PR00081">
    <property type="entry name" value="GDHRDH"/>
</dbReference>
<accession>W2S0L4</accession>
<dbReference type="HOGENOM" id="CLU_010194_44_0_1"/>
<protein>
    <recommendedName>
        <fullName evidence="7">Short-chain dehydrogenase</fullName>
    </recommendedName>
</protein>
<dbReference type="GO" id="GO:0016491">
    <property type="term" value="F:oxidoreductase activity"/>
    <property type="evidence" value="ECO:0007669"/>
    <property type="project" value="UniProtKB-KW"/>
</dbReference>
<sequence>MSSFGFETTGAEVVEAFSDHVRDRTFLITGPSPDGIGAETASCLAKAQPRLIVLAGRSPAKIQPVIDDIEAFQVPVEFVRLDLSDQNSVRGAVDTLRQRGTKIDVLINNAAIMACPYALTTDGIEMQFATNHLGPFLFTNLLLQANLITERIVNLNSSASVRSASYLLEPLSDMTYGNGKSYDAVRAYGTSKMAVLLYTRELAAKLRPRNISVFTLNPGSIKSPLQRYMSDEMRQAALATARREDPDFVVPVRKTLQQGCSTQLRAALDPFLVAQTGAYLDDCQVVEPQVHKDAYPATANVWKLSEEMTGSAFGS</sequence>
<reference evidence="5 6" key="1">
    <citation type="submission" date="2013-03" db="EMBL/GenBank/DDBJ databases">
        <title>The Genome Sequence of Phialophora europaea CBS 101466.</title>
        <authorList>
            <consortium name="The Broad Institute Genomics Platform"/>
            <person name="Cuomo C."/>
            <person name="de Hoog S."/>
            <person name="Gorbushina A."/>
            <person name="Walker B."/>
            <person name="Young S.K."/>
            <person name="Zeng Q."/>
            <person name="Gargeya S."/>
            <person name="Fitzgerald M."/>
            <person name="Haas B."/>
            <person name="Abouelleil A."/>
            <person name="Allen A.W."/>
            <person name="Alvarado L."/>
            <person name="Arachchi H.M."/>
            <person name="Berlin A.M."/>
            <person name="Chapman S.B."/>
            <person name="Gainer-Dewar J."/>
            <person name="Goldberg J."/>
            <person name="Griggs A."/>
            <person name="Gujja S."/>
            <person name="Hansen M."/>
            <person name="Howarth C."/>
            <person name="Imamovic A."/>
            <person name="Ireland A."/>
            <person name="Larimer J."/>
            <person name="McCowan C."/>
            <person name="Murphy C."/>
            <person name="Pearson M."/>
            <person name="Poon T.W."/>
            <person name="Priest M."/>
            <person name="Roberts A."/>
            <person name="Saif S."/>
            <person name="Shea T."/>
            <person name="Sisk P."/>
            <person name="Sykes S."/>
            <person name="Wortman J."/>
            <person name="Nusbaum C."/>
            <person name="Birren B."/>
        </authorList>
    </citation>
    <scope>NUCLEOTIDE SEQUENCE [LARGE SCALE GENOMIC DNA]</scope>
    <source>
        <strain evidence="5 6">CBS 101466</strain>
    </source>
</reference>
<evidence type="ECO:0000256" key="2">
    <source>
        <dbReference type="ARBA" id="ARBA00022857"/>
    </source>
</evidence>
<keyword evidence="2" id="KW-0521">NADP</keyword>
<dbReference type="OrthoDB" id="191139at2759"/>
<dbReference type="InterPro" id="IPR002347">
    <property type="entry name" value="SDR_fam"/>
</dbReference>
<dbReference type="PANTHER" id="PTHR24320:SF283">
    <property type="entry name" value="RETINOL DEHYDROGENASE 11"/>
    <property type="match status" value="1"/>
</dbReference>
<dbReference type="STRING" id="1220924.W2S0L4"/>
<name>W2S0L4_CYPE1</name>
<evidence type="ECO:0000256" key="3">
    <source>
        <dbReference type="ARBA" id="ARBA00023002"/>
    </source>
</evidence>
<dbReference type="AlphaFoldDB" id="W2S0L4"/>
<dbReference type="RefSeq" id="XP_008716092.1">
    <property type="nucleotide sequence ID" value="XM_008717870.1"/>
</dbReference>
<keyword evidence="6" id="KW-1185">Reference proteome</keyword>
<evidence type="ECO:0008006" key="7">
    <source>
        <dbReference type="Google" id="ProtNLM"/>
    </source>
</evidence>
<evidence type="ECO:0000313" key="5">
    <source>
        <dbReference type="EMBL" id="ETN41583.1"/>
    </source>
</evidence>
<dbReference type="Gene3D" id="3.40.50.720">
    <property type="entry name" value="NAD(P)-binding Rossmann-like Domain"/>
    <property type="match status" value="1"/>
</dbReference>
<dbReference type="VEuPathDB" id="FungiDB:HMPREF1541_03519"/>
<dbReference type="EMBL" id="KB822719">
    <property type="protein sequence ID" value="ETN41583.1"/>
    <property type="molecule type" value="Genomic_DNA"/>
</dbReference>
<dbReference type="PANTHER" id="PTHR24320">
    <property type="entry name" value="RETINOL DEHYDROGENASE"/>
    <property type="match status" value="1"/>
</dbReference>
<keyword evidence="3" id="KW-0560">Oxidoreductase</keyword>
<dbReference type="Proteomes" id="UP000030752">
    <property type="component" value="Unassembled WGS sequence"/>
</dbReference>
<dbReference type="InterPro" id="IPR036291">
    <property type="entry name" value="NAD(P)-bd_dom_sf"/>
</dbReference>
<dbReference type="Pfam" id="PF00106">
    <property type="entry name" value="adh_short"/>
    <property type="match status" value="2"/>
</dbReference>
<dbReference type="eggNOG" id="KOG1208">
    <property type="taxonomic scope" value="Eukaryota"/>
</dbReference>